<dbReference type="AlphaFoldDB" id="A0A1F6W5P5"/>
<feature type="transmembrane region" description="Helical" evidence="2">
    <location>
        <begin position="71"/>
        <end position="92"/>
    </location>
</feature>
<keyword evidence="2" id="KW-0812">Transmembrane</keyword>
<evidence type="ECO:0000313" key="4">
    <source>
        <dbReference type="Proteomes" id="UP000178374"/>
    </source>
</evidence>
<proteinExistence type="predicted"/>
<keyword evidence="2" id="KW-0472">Membrane</keyword>
<dbReference type="Proteomes" id="UP000178374">
    <property type="component" value="Unassembled WGS sequence"/>
</dbReference>
<name>A0A1F6W5P5_9BACT</name>
<dbReference type="EMBL" id="MFUA01000012">
    <property type="protein sequence ID" value="OGI77233.1"/>
    <property type="molecule type" value="Genomic_DNA"/>
</dbReference>
<comment type="caution">
    <text evidence="3">The sequence shown here is derived from an EMBL/GenBank/DDBJ whole genome shotgun (WGS) entry which is preliminary data.</text>
</comment>
<evidence type="ECO:0000256" key="2">
    <source>
        <dbReference type="SAM" id="Phobius"/>
    </source>
</evidence>
<dbReference type="STRING" id="1801750.A3B85_02085"/>
<sequence>MEKKEENKIPAHSPESSGVGGKHAVTNTYAEDMAKVLEDDKGGLIKKIIHQEEEREVEKRNLSPESTKNRLFMLVGILLIFTALAIFFSFFFKNDINTVDVPVPFTLLIFNDKTGFIEIADFSKDQITQIVRNAVNTTTVKQGGIEGIYLTENKKVVGFKRFIALIKGNYISANIGDSGNFIDNNFLMGVVNNETFPVSLEGKDFFILLKIRSVADIFDSMRVWENKMFSDLYGFFGMDISPETKYLLTKNFKNSIVQNKNARILYDNDNKIVMMYIFANDNSIIITDTENATGEIILRLASSQIKK</sequence>
<reference evidence="3 4" key="1">
    <citation type="journal article" date="2016" name="Nat. Commun.">
        <title>Thousands of microbial genomes shed light on interconnected biogeochemical processes in an aquifer system.</title>
        <authorList>
            <person name="Anantharaman K."/>
            <person name="Brown C.T."/>
            <person name="Hug L.A."/>
            <person name="Sharon I."/>
            <person name="Castelle C.J."/>
            <person name="Probst A.J."/>
            <person name="Thomas B.C."/>
            <person name="Singh A."/>
            <person name="Wilkins M.J."/>
            <person name="Karaoz U."/>
            <person name="Brodie E.L."/>
            <person name="Williams K.H."/>
            <person name="Hubbard S.S."/>
            <person name="Banfield J.F."/>
        </authorList>
    </citation>
    <scope>NUCLEOTIDE SEQUENCE [LARGE SCALE GENOMIC DNA]</scope>
</reference>
<feature type="region of interest" description="Disordered" evidence="1">
    <location>
        <begin position="1"/>
        <end position="23"/>
    </location>
</feature>
<accession>A0A1F6W5P5</accession>
<evidence type="ECO:0000313" key="3">
    <source>
        <dbReference type="EMBL" id="OGI77233.1"/>
    </source>
</evidence>
<keyword evidence="2" id="KW-1133">Transmembrane helix</keyword>
<organism evidence="3 4">
    <name type="scientific">Candidatus Nomurabacteria bacterium RIFCSPHIGHO2_02_FULL_37_13</name>
    <dbReference type="NCBI Taxonomy" id="1801750"/>
    <lineage>
        <taxon>Bacteria</taxon>
        <taxon>Candidatus Nomuraibacteriota</taxon>
    </lineage>
</organism>
<protein>
    <submittedName>
        <fullName evidence="3">Uncharacterized protein</fullName>
    </submittedName>
</protein>
<evidence type="ECO:0000256" key="1">
    <source>
        <dbReference type="SAM" id="MobiDB-lite"/>
    </source>
</evidence>
<gene>
    <name evidence="3" type="ORF">A3B85_02085</name>
</gene>